<evidence type="ECO:0000256" key="2">
    <source>
        <dbReference type="ARBA" id="ARBA00004953"/>
    </source>
</evidence>
<dbReference type="KEGG" id="hhk:HH1059_09770"/>
<dbReference type="PANTHER" id="PTHR34308">
    <property type="entry name" value="COBALAMIN BIOSYNTHESIS PROTEIN CBIB"/>
    <property type="match status" value="1"/>
</dbReference>
<feature type="transmembrane region" description="Helical" evidence="9">
    <location>
        <begin position="52"/>
        <end position="72"/>
    </location>
</feature>
<dbReference type="OrthoDB" id="9811967at2"/>
<comment type="similarity">
    <text evidence="3 9">Belongs to the CobD/CbiB family.</text>
</comment>
<feature type="transmembrane region" description="Helical" evidence="9">
    <location>
        <begin position="295"/>
        <end position="312"/>
    </location>
</feature>
<sequence length="313" mass="34190">MSSALLLITAWLLDGIIAEPRRGHPLCQFGNLAEELEQRLNQPHLSPKRRRLLGASALVMLTIPAVLLTAWLSSMAYGWLLELLILFLCLGAHSLREHALAVVRALRQARHDNDLGPARAAVSCLVSRDTNSLGREGVAAATTESVLENGNDALFATLFWFAIAGAPGALLHRLVNTLDAMWGYRDQRFADFGWAAARTDDLLGWLPARLTALTYALLGGRPLTTLRQARRQARHWPGINPGIVLACGALALRIRLGGPTPYPAGERLRPWLGVSSRGADEASIQAAWRLLRHGAWLWLGAILSLAIASLYIY</sequence>
<dbReference type="RefSeq" id="WP_096408933.1">
    <property type="nucleotide sequence ID" value="NZ_AP017372.2"/>
</dbReference>
<dbReference type="Pfam" id="PF03186">
    <property type="entry name" value="CobD_Cbib"/>
    <property type="match status" value="1"/>
</dbReference>
<keyword evidence="4 9" id="KW-1003">Cell membrane</keyword>
<dbReference type="Proteomes" id="UP000218890">
    <property type="component" value="Chromosome"/>
</dbReference>
<evidence type="ECO:0000256" key="4">
    <source>
        <dbReference type="ARBA" id="ARBA00022475"/>
    </source>
</evidence>
<feature type="transmembrane region" description="Helical" evidence="9">
    <location>
        <begin position="153"/>
        <end position="175"/>
    </location>
</feature>
<dbReference type="NCBIfam" id="TIGR00380">
    <property type="entry name" value="cobal_cbiB"/>
    <property type="match status" value="1"/>
</dbReference>
<evidence type="ECO:0000256" key="9">
    <source>
        <dbReference type="HAMAP-Rule" id="MF_00024"/>
    </source>
</evidence>
<proteinExistence type="inferred from homology"/>
<dbReference type="PANTHER" id="PTHR34308:SF1">
    <property type="entry name" value="COBALAMIN BIOSYNTHESIS PROTEIN CBIB"/>
    <property type="match status" value="1"/>
</dbReference>
<keyword evidence="8 9" id="KW-0472">Membrane</keyword>
<comment type="pathway">
    <text evidence="2 9">Cofactor biosynthesis; adenosylcobalamin biosynthesis.</text>
</comment>
<gene>
    <name evidence="9 10" type="primary">cobD</name>
    <name evidence="10" type="ORF">HH1059_09770</name>
</gene>
<dbReference type="GO" id="GO:0015420">
    <property type="term" value="F:ABC-type vitamin B12 transporter activity"/>
    <property type="evidence" value="ECO:0007669"/>
    <property type="project" value="UniProtKB-UniRule"/>
</dbReference>
<dbReference type="InterPro" id="IPR004485">
    <property type="entry name" value="Cobalamin_biosynth_CobD/CbiB"/>
</dbReference>
<evidence type="ECO:0000256" key="6">
    <source>
        <dbReference type="ARBA" id="ARBA00022692"/>
    </source>
</evidence>
<accession>A0A110B531</accession>
<evidence type="ECO:0000313" key="11">
    <source>
        <dbReference type="Proteomes" id="UP000218890"/>
    </source>
</evidence>
<name>A0A110B531_HALHR</name>
<keyword evidence="6 9" id="KW-0812">Transmembrane</keyword>
<comment type="caution">
    <text evidence="9">Lacks conserved residue(s) required for the propagation of feature annotation.</text>
</comment>
<dbReference type="AlphaFoldDB" id="A0A110B531"/>
<dbReference type="HAMAP" id="MF_00024">
    <property type="entry name" value="CobD_CbiB"/>
    <property type="match status" value="1"/>
</dbReference>
<keyword evidence="5 9" id="KW-0169">Cobalamin biosynthesis</keyword>
<comment type="function">
    <text evidence="9">Converts cobyric acid to cobinamide by the addition of aminopropanol on the F carboxylic group.</text>
</comment>
<dbReference type="GO" id="GO:0005886">
    <property type="term" value="C:plasma membrane"/>
    <property type="evidence" value="ECO:0007669"/>
    <property type="project" value="UniProtKB-SubCell"/>
</dbReference>
<evidence type="ECO:0000313" key="10">
    <source>
        <dbReference type="EMBL" id="BAU57671.1"/>
    </source>
</evidence>
<reference evidence="10" key="1">
    <citation type="submission" date="2016-02" db="EMBL/GenBank/DDBJ databases">
        <title>Halorhodospira halochloris DSM-1059 complete genome, version 2.</title>
        <authorList>
            <person name="Tsukatani Y."/>
        </authorList>
    </citation>
    <scope>NUCLEOTIDE SEQUENCE</scope>
    <source>
        <strain evidence="10">DSM 1059</strain>
    </source>
</reference>
<evidence type="ECO:0000256" key="7">
    <source>
        <dbReference type="ARBA" id="ARBA00022989"/>
    </source>
</evidence>
<evidence type="ECO:0000256" key="5">
    <source>
        <dbReference type="ARBA" id="ARBA00022573"/>
    </source>
</evidence>
<protein>
    <recommendedName>
        <fullName evidence="9">Cobalamin biosynthesis protein CobD</fullName>
    </recommendedName>
</protein>
<keyword evidence="7 9" id="KW-1133">Transmembrane helix</keyword>
<dbReference type="GO" id="GO:0009236">
    <property type="term" value="P:cobalamin biosynthetic process"/>
    <property type="evidence" value="ECO:0007669"/>
    <property type="project" value="UniProtKB-UniRule"/>
</dbReference>
<dbReference type="EMBL" id="AP017372">
    <property type="protein sequence ID" value="BAU57671.1"/>
    <property type="molecule type" value="Genomic_DNA"/>
</dbReference>
<keyword evidence="11" id="KW-1185">Reference proteome</keyword>
<evidence type="ECO:0000256" key="8">
    <source>
        <dbReference type="ARBA" id="ARBA00023136"/>
    </source>
</evidence>
<dbReference type="UniPathway" id="UPA00148"/>
<evidence type="ECO:0000256" key="1">
    <source>
        <dbReference type="ARBA" id="ARBA00004651"/>
    </source>
</evidence>
<evidence type="ECO:0000256" key="3">
    <source>
        <dbReference type="ARBA" id="ARBA00006263"/>
    </source>
</evidence>
<organism evidence="10 11">
    <name type="scientific">Halorhodospira halochloris</name>
    <name type="common">Ectothiorhodospira halochloris</name>
    <dbReference type="NCBI Taxonomy" id="1052"/>
    <lineage>
        <taxon>Bacteria</taxon>
        <taxon>Pseudomonadati</taxon>
        <taxon>Pseudomonadota</taxon>
        <taxon>Gammaproteobacteria</taxon>
        <taxon>Chromatiales</taxon>
        <taxon>Ectothiorhodospiraceae</taxon>
        <taxon>Halorhodospira</taxon>
    </lineage>
</organism>
<dbReference type="GO" id="GO:0048472">
    <property type="term" value="F:threonine-phosphate decarboxylase activity"/>
    <property type="evidence" value="ECO:0007669"/>
    <property type="project" value="InterPro"/>
</dbReference>
<comment type="subcellular location">
    <subcellularLocation>
        <location evidence="1 9">Cell membrane</location>
        <topology evidence="1 9">Multi-pass membrane protein</topology>
    </subcellularLocation>
</comment>